<evidence type="ECO:0000256" key="1">
    <source>
        <dbReference type="SAM" id="MobiDB-lite"/>
    </source>
</evidence>
<feature type="compositionally biased region" description="Low complexity" evidence="1">
    <location>
        <begin position="152"/>
        <end position="165"/>
    </location>
</feature>
<reference evidence="2 3" key="1">
    <citation type="submission" date="2020-09" db="EMBL/GenBank/DDBJ databases">
        <title>Diversity and distribution of actinomycetes associated with coral in the coast of Hainan.</title>
        <authorList>
            <person name="Li F."/>
        </authorList>
    </citation>
    <scope>NUCLEOTIDE SEQUENCE [LARGE SCALE GENOMIC DNA]</scope>
    <source>
        <strain evidence="2 3">HNM0947</strain>
    </source>
</reference>
<feature type="compositionally biased region" description="Basic residues" evidence="1">
    <location>
        <begin position="202"/>
        <end position="239"/>
    </location>
</feature>
<dbReference type="EMBL" id="JADBGI010000003">
    <property type="protein sequence ID" value="MBE2997985.1"/>
    <property type="molecule type" value="Genomic_DNA"/>
</dbReference>
<name>A0ABR9P2B4_9ACTN</name>
<protein>
    <submittedName>
        <fullName evidence="2">Uncharacterized protein</fullName>
    </submittedName>
</protein>
<gene>
    <name evidence="2" type="ORF">IDM40_04575</name>
</gene>
<feature type="compositionally biased region" description="Basic residues" evidence="1">
    <location>
        <begin position="247"/>
        <end position="259"/>
    </location>
</feature>
<dbReference type="RefSeq" id="WP_193120623.1">
    <property type="nucleotide sequence ID" value="NZ_JADBGI010000003.1"/>
</dbReference>
<keyword evidence="3" id="KW-1185">Reference proteome</keyword>
<evidence type="ECO:0000313" key="3">
    <source>
        <dbReference type="Proteomes" id="UP000806528"/>
    </source>
</evidence>
<feature type="compositionally biased region" description="Basic and acidic residues" evidence="1">
    <location>
        <begin position="1"/>
        <end position="10"/>
    </location>
</feature>
<proteinExistence type="predicted"/>
<evidence type="ECO:0000313" key="2">
    <source>
        <dbReference type="EMBL" id="MBE2997985.1"/>
    </source>
</evidence>
<organism evidence="2 3">
    <name type="scientific">Nocardiopsis coralli</name>
    <dbReference type="NCBI Taxonomy" id="2772213"/>
    <lineage>
        <taxon>Bacteria</taxon>
        <taxon>Bacillati</taxon>
        <taxon>Actinomycetota</taxon>
        <taxon>Actinomycetes</taxon>
        <taxon>Streptosporangiales</taxon>
        <taxon>Nocardiopsidaceae</taxon>
        <taxon>Nocardiopsis</taxon>
    </lineage>
</organism>
<comment type="caution">
    <text evidence="2">The sequence shown here is derived from an EMBL/GenBank/DDBJ whole genome shotgun (WGS) entry which is preliminary data.</text>
</comment>
<accession>A0ABR9P2B4</accession>
<feature type="region of interest" description="Disordered" evidence="1">
    <location>
        <begin position="152"/>
        <end position="274"/>
    </location>
</feature>
<sequence>MGEPQQHEPYADEQYAPGVPRQVEGGAKVLRSRQGPTAEAEPVPRARPPHADEDPDVHLDVSRMSVDEIHLHVERLRARVAMQAKVADVLSLDVGADVDLDGVELDIKGVEAEAALKVRLENVEAIIERVLRSIDENPQIVEASARALPSAAEGAAEGAADTASGTVRAPGGNNDSAAAVPLPDLRGGDGRAGTQGREHCLGRRGHRTGGRERLRRGSRRRACGYRGTRGTRGRRGRREHRGDRGLRKDRRTCVSRRTGRAGARGRSGRTRRFR</sequence>
<dbReference type="Proteomes" id="UP000806528">
    <property type="component" value="Unassembled WGS sequence"/>
</dbReference>
<feature type="region of interest" description="Disordered" evidence="1">
    <location>
        <begin position="1"/>
        <end position="56"/>
    </location>
</feature>